<dbReference type="Pfam" id="PF13391">
    <property type="entry name" value="HNH_2"/>
    <property type="match status" value="1"/>
</dbReference>
<accession>A0AAN6RX71</accession>
<keyword evidence="4" id="KW-1185">Reference proteome</keyword>
<evidence type="ECO:0000259" key="2">
    <source>
        <dbReference type="Pfam" id="PF13391"/>
    </source>
</evidence>
<comment type="caution">
    <text evidence="3">The sequence shown here is derived from an EMBL/GenBank/DDBJ whole genome shotgun (WGS) entry which is preliminary data.</text>
</comment>
<dbReference type="Proteomes" id="UP001303889">
    <property type="component" value="Unassembled WGS sequence"/>
</dbReference>
<gene>
    <name evidence="3" type="ORF">C8A05DRAFT_12130</name>
</gene>
<reference evidence="3" key="2">
    <citation type="submission" date="2023-05" db="EMBL/GenBank/DDBJ databases">
        <authorList>
            <consortium name="Lawrence Berkeley National Laboratory"/>
            <person name="Steindorff A."/>
            <person name="Hensen N."/>
            <person name="Bonometti L."/>
            <person name="Westerberg I."/>
            <person name="Brannstrom I.O."/>
            <person name="Guillou S."/>
            <person name="Cros-Aarteil S."/>
            <person name="Calhoun S."/>
            <person name="Haridas S."/>
            <person name="Kuo A."/>
            <person name="Mondo S."/>
            <person name="Pangilinan J."/>
            <person name="Riley R."/>
            <person name="Labutti K."/>
            <person name="Andreopoulos B."/>
            <person name="Lipzen A."/>
            <person name="Chen C."/>
            <person name="Yanf M."/>
            <person name="Daum C."/>
            <person name="Ng V."/>
            <person name="Clum A."/>
            <person name="Ohm R."/>
            <person name="Martin F."/>
            <person name="Silar P."/>
            <person name="Natvig D."/>
            <person name="Lalanne C."/>
            <person name="Gautier V."/>
            <person name="Ament-Velasquez S.L."/>
            <person name="Kruys A."/>
            <person name="Hutchinson M.I."/>
            <person name="Powell A.J."/>
            <person name="Barry K."/>
            <person name="Miller A.N."/>
            <person name="Grigoriev I.V."/>
            <person name="Debuchy R."/>
            <person name="Gladieux P."/>
            <person name="Thoren M.H."/>
            <person name="Johannesson H."/>
        </authorList>
    </citation>
    <scope>NUCLEOTIDE SEQUENCE</scope>
    <source>
        <strain evidence="3">CBS 103.79</strain>
    </source>
</reference>
<name>A0AAN6RX71_9PEZI</name>
<dbReference type="InterPro" id="IPR003615">
    <property type="entry name" value="HNH_nuc"/>
</dbReference>
<dbReference type="EMBL" id="MU855336">
    <property type="protein sequence ID" value="KAK3906109.1"/>
    <property type="molecule type" value="Genomic_DNA"/>
</dbReference>
<organism evidence="3 4">
    <name type="scientific">Staphylotrichum tortipilum</name>
    <dbReference type="NCBI Taxonomy" id="2831512"/>
    <lineage>
        <taxon>Eukaryota</taxon>
        <taxon>Fungi</taxon>
        <taxon>Dikarya</taxon>
        <taxon>Ascomycota</taxon>
        <taxon>Pezizomycotina</taxon>
        <taxon>Sordariomycetes</taxon>
        <taxon>Sordariomycetidae</taxon>
        <taxon>Sordariales</taxon>
        <taxon>Chaetomiaceae</taxon>
        <taxon>Staphylotrichum</taxon>
    </lineage>
</organism>
<reference evidence="3" key="1">
    <citation type="journal article" date="2023" name="Mol. Phylogenet. Evol.">
        <title>Genome-scale phylogeny and comparative genomics of the fungal order Sordariales.</title>
        <authorList>
            <person name="Hensen N."/>
            <person name="Bonometti L."/>
            <person name="Westerberg I."/>
            <person name="Brannstrom I.O."/>
            <person name="Guillou S."/>
            <person name="Cros-Aarteil S."/>
            <person name="Calhoun S."/>
            <person name="Haridas S."/>
            <person name="Kuo A."/>
            <person name="Mondo S."/>
            <person name="Pangilinan J."/>
            <person name="Riley R."/>
            <person name="LaButti K."/>
            <person name="Andreopoulos B."/>
            <person name="Lipzen A."/>
            <person name="Chen C."/>
            <person name="Yan M."/>
            <person name="Daum C."/>
            <person name="Ng V."/>
            <person name="Clum A."/>
            <person name="Steindorff A."/>
            <person name="Ohm R.A."/>
            <person name="Martin F."/>
            <person name="Silar P."/>
            <person name="Natvig D.O."/>
            <person name="Lalanne C."/>
            <person name="Gautier V."/>
            <person name="Ament-Velasquez S.L."/>
            <person name="Kruys A."/>
            <person name="Hutchinson M.I."/>
            <person name="Powell A.J."/>
            <person name="Barry K."/>
            <person name="Miller A.N."/>
            <person name="Grigoriev I.V."/>
            <person name="Debuchy R."/>
            <person name="Gladieux P."/>
            <person name="Hiltunen Thoren M."/>
            <person name="Johannesson H."/>
        </authorList>
    </citation>
    <scope>NUCLEOTIDE SEQUENCE</scope>
    <source>
        <strain evidence="3">CBS 103.79</strain>
    </source>
</reference>
<evidence type="ECO:0000256" key="1">
    <source>
        <dbReference type="SAM" id="MobiDB-lite"/>
    </source>
</evidence>
<protein>
    <recommendedName>
        <fullName evidence="2">HNH nuclease domain-containing protein</fullName>
    </recommendedName>
</protein>
<proteinExistence type="predicted"/>
<feature type="compositionally biased region" description="Acidic residues" evidence="1">
    <location>
        <begin position="132"/>
        <end position="147"/>
    </location>
</feature>
<feature type="domain" description="HNH nuclease" evidence="2">
    <location>
        <begin position="204"/>
        <end position="242"/>
    </location>
</feature>
<feature type="region of interest" description="Disordered" evidence="1">
    <location>
        <begin position="123"/>
        <end position="152"/>
    </location>
</feature>
<dbReference type="AlphaFoldDB" id="A0AAN6RX71"/>
<evidence type="ECO:0000313" key="3">
    <source>
        <dbReference type="EMBL" id="KAK3906109.1"/>
    </source>
</evidence>
<sequence length="370" mass="41351">MRIYPNLDTAFIGQIIRAVAEDETTVRRMVADIRPATEPVGEYVTELEERRKVFAELRELCRKHHTTPYAAVLGFFMVAPLDRVRDLLAQCRAAPRASFWLNSVKLADASCVPTYLPVAPGFMPAPPRVPDNDESDDQSWHDDDDAPTSETIYQPSLAAQKALTRDRATCPFTTTPSPAVVLLAPPSQPSPSLSILHTLWGESTATAWSRAADDARDADSPQNHLCLNRQLRHWFEQARFALKPLRCGPSAEDGEKGKGGYELVVQWHWLRRSKLAPRMGVEMEVGEDKVMEMAGLLPVEGEEGTRGWGWECDGVLRGSGVPIRTGQTFVIWAEREEDLPSRELMEMRWVLQRVAAICGAAEEGAREEVY</sequence>
<evidence type="ECO:0000313" key="4">
    <source>
        <dbReference type="Proteomes" id="UP001303889"/>
    </source>
</evidence>